<feature type="chain" id="PRO_5034883298" description="Ubiquitin 3 binding protein But2 C-terminal domain-containing protein" evidence="1">
    <location>
        <begin position="22"/>
        <end position="201"/>
    </location>
</feature>
<dbReference type="EMBL" id="JADCTT010000014">
    <property type="protein sequence ID" value="KAF9744495.1"/>
    <property type="molecule type" value="Genomic_DNA"/>
</dbReference>
<dbReference type="AlphaFoldDB" id="A0A8H7N1E4"/>
<evidence type="ECO:0000313" key="2">
    <source>
        <dbReference type="EMBL" id="KAF9744495.1"/>
    </source>
</evidence>
<accession>A0A8H7N1E4</accession>
<reference evidence="2" key="1">
    <citation type="submission" date="2020-10" db="EMBL/GenBank/DDBJ databases">
        <title>High-Quality Genome Resource of Clonostachys rosea strain S41 by Oxford Nanopore Long-Read Sequencing.</title>
        <authorList>
            <person name="Wang H."/>
        </authorList>
    </citation>
    <scope>NUCLEOTIDE SEQUENCE</scope>
    <source>
        <strain evidence="2">S41</strain>
    </source>
</reference>
<dbReference type="Proteomes" id="UP000616885">
    <property type="component" value="Unassembled WGS sequence"/>
</dbReference>
<organism evidence="2 3">
    <name type="scientific">Bionectria ochroleuca</name>
    <name type="common">Gliocladium roseum</name>
    <dbReference type="NCBI Taxonomy" id="29856"/>
    <lineage>
        <taxon>Eukaryota</taxon>
        <taxon>Fungi</taxon>
        <taxon>Dikarya</taxon>
        <taxon>Ascomycota</taxon>
        <taxon>Pezizomycotina</taxon>
        <taxon>Sordariomycetes</taxon>
        <taxon>Hypocreomycetidae</taxon>
        <taxon>Hypocreales</taxon>
        <taxon>Bionectriaceae</taxon>
        <taxon>Clonostachys</taxon>
    </lineage>
</organism>
<comment type="caution">
    <text evidence="2">The sequence shown here is derived from an EMBL/GenBank/DDBJ whole genome shotgun (WGS) entry which is preliminary data.</text>
</comment>
<evidence type="ECO:0008006" key="4">
    <source>
        <dbReference type="Google" id="ProtNLM"/>
    </source>
</evidence>
<name>A0A8H7N1E4_BIOOC</name>
<evidence type="ECO:0000256" key="1">
    <source>
        <dbReference type="SAM" id="SignalP"/>
    </source>
</evidence>
<feature type="signal peptide" evidence="1">
    <location>
        <begin position="1"/>
        <end position="21"/>
    </location>
</feature>
<gene>
    <name evidence="2" type="ORF">IM811_005276</name>
</gene>
<protein>
    <recommendedName>
        <fullName evidence="4">Ubiquitin 3 binding protein But2 C-terminal domain-containing protein</fullName>
    </recommendedName>
</protein>
<sequence>MSLSKIIALASLLSVMGQVSAAPTDIIRPGPDGSRVGPFQFYNLYPQEPERSEAPIQAIHVETYRGQSIREQVVVFKGIPSEARLCQLKWAQAPTPSQVFIAKFGPSTEPGISTRQLSGFPAEGVAPSYASVQPFDTKAAETSSTINFENWDTPGSSGTHEGGYMTCAETIYLKLAFKNTTADMHAYMTQDYGNGLRMYYK</sequence>
<proteinExistence type="predicted"/>
<keyword evidence="1" id="KW-0732">Signal</keyword>
<evidence type="ECO:0000313" key="3">
    <source>
        <dbReference type="Proteomes" id="UP000616885"/>
    </source>
</evidence>